<evidence type="ECO:0000313" key="4">
    <source>
        <dbReference type="Proteomes" id="UP000203074"/>
    </source>
</evidence>
<dbReference type="Proteomes" id="UP000203074">
    <property type="component" value="Segment"/>
</dbReference>
<evidence type="ECO:0000313" key="2">
    <source>
        <dbReference type="EMBL" id="AGO47157.1"/>
    </source>
</evidence>
<evidence type="ECO:0000313" key="1">
    <source>
        <dbReference type="EMBL" id="AGH56786.1"/>
    </source>
</evidence>
<dbReference type="KEGG" id="vg:15009986"/>
<organism evidence="1 4">
    <name type="scientific">Cellulophaga phage phiST</name>
    <dbReference type="NCBI Taxonomy" id="756282"/>
    <lineage>
        <taxon>Viruses</taxon>
        <taxon>Duplodnaviria</taxon>
        <taxon>Heunggongvirae</taxon>
        <taxon>Uroviricota</taxon>
        <taxon>Caudoviricetes</taxon>
        <taxon>Cbastvirus</taxon>
        <taxon>Cbastvirus ST</taxon>
    </lineage>
</organism>
<evidence type="ECO:0000313" key="3">
    <source>
        <dbReference type="Proteomes" id="UP000014729"/>
    </source>
</evidence>
<accession>M4SPV9</accession>
<proteinExistence type="predicted"/>
<reference evidence="1 4" key="1">
    <citation type="submission" date="2010-11" db="EMBL/GenBank/DDBJ databases">
        <title>The Genome Sequence of Cellulophaga phage phiST.</title>
        <authorList>
            <consortium name="The Broad Institute Genome Sequencing Platform"/>
            <person name="Henn M.R."/>
            <person name="Reimann L."/>
            <person name="Holmfelt K."/>
            <person name="Levin J."/>
            <person name="Malboeuf C."/>
            <person name="Casali M."/>
            <person name="Russ C."/>
            <person name="Lennon N."/>
            <person name="Chapman S.B."/>
            <person name="Erlich R."/>
            <person name="Young S.K."/>
            <person name="Yandava C."/>
            <person name="Zeng Q."/>
            <person name="Alvarado L."/>
            <person name="Anderson S."/>
            <person name="Berlin A."/>
            <person name="Chen Z."/>
            <person name="Freedman E."/>
            <person name="Gellesch M."/>
            <person name="Goldberg J."/>
            <person name="Green L."/>
            <person name="Griggs A."/>
            <person name="Gujja S."/>
            <person name="Heilman E.R."/>
            <person name="Heiman D."/>
            <person name="Hollinger A."/>
            <person name="Howarth C."/>
            <person name="Larson L."/>
            <person name="Mehta T."/>
            <person name="Pearson M."/>
            <person name="Roberts A."/>
            <person name="Ryan E."/>
            <person name="Saif S."/>
            <person name="Shea T."/>
            <person name="Shenoy N."/>
            <person name="Sisk P."/>
            <person name="Stolte C."/>
            <person name="Sykes S."/>
            <person name="White J."/>
            <person name="Haas B."/>
            <person name="Nusbaum C."/>
            <person name="Birren B."/>
        </authorList>
    </citation>
    <scope>NUCLEOTIDE SEQUENCE [LARGE SCALE GENOMIC DNA]</scope>
    <source>
        <strain evidence="1">PhiST</strain>
        <strain evidence="4">phiST</strain>
    </source>
</reference>
<dbReference type="EMBL" id="KC821604">
    <property type="protein sequence ID" value="AGO47157.1"/>
    <property type="molecule type" value="Genomic_DNA"/>
</dbReference>
<reference evidence="2 3" key="2">
    <citation type="journal article" date="2013" name="Proc. Natl. Acad. Sci. U.S.A.">
        <title>Twelve previously unknown phage genera are ubiquitous in global oceans.</title>
        <authorList>
            <person name="Holmfeldt K."/>
            <person name="Solonenko N."/>
            <person name="Shah M."/>
            <person name="Corrier K."/>
            <person name="Riemann L."/>
            <person name="Verberkmoes N.C."/>
            <person name="Sullivan M.B."/>
        </authorList>
    </citation>
    <scope>NUCLEOTIDE SEQUENCE [LARGE SCALE GENOMIC DNA]</scope>
    <source>
        <strain evidence="2">PhiST</strain>
    </source>
</reference>
<sequence>MISEIKQAASAIGITTVITNSNERIESQLNRLTGIEDLPILLISWDIDTDLDFDANGFLKNPSSKIVCLLLDKAEDTSKVEAEKTAELMGKAFQKFIVNLNSILSRYRKGEQVNSLSGIGYKLVPIHGAAKHSGIMGRFTMLGKIENC</sequence>
<reference evidence="3" key="3">
    <citation type="submission" date="2013-03" db="EMBL/GenBank/DDBJ databases">
        <title>The Cellulophaga phages: a novel, diverse, and globally ubiquitous model system.</title>
        <authorList>
            <person name="Holmfeldt K."/>
            <person name="Solonenko N."/>
            <person name="Shah M."/>
            <person name="Corrier K."/>
            <person name="Riemann L."/>
            <person name="VerBerkmoes N.C."/>
            <person name="Sullivan M.B."/>
        </authorList>
    </citation>
    <scope>NUCLEOTIDE SEQUENCE [LARGE SCALE GENOMIC DNA]</scope>
</reference>
<protein>
    <submittedName>
        <fullName evidence="2">Structural protein</fullName>
    </submittedName>
</protein>
<name>M4SPV9_9CAUD</name>
<dbReference type="GeneID" id="15009986"/>
<dbReference type="RefSeq" id="YP_007673469.1">
    <property type="nucleotide sequence ID" value="NC_020842.1"/>
</dbReference>
<dbReference type="Proteomes" id="UP000014729">
    <property type="component" value="Segment"/>
</dbReference>
<dbReference type="EMBL" id="HQ634192">
    <property type="protein sequence ID" value="AGH56786.1"/>
    <property type="molecule type" value="Genomic_DNA"/>
</dbReference>
<gene>
    <name evidence="1" type="ORF">CGPG_00088</name>
    <name evidence="2" type="ORF">PhiST_gp018</name>
</gene>
<keyword evidence="4" id="KW-1185">Reference proteome</keyword>